<dbReference type="InterPro" id="IPR058624">
    <property type="entry name" value="MdtA-like_HH"/>
</dbReference>
<dbReference type="EMBL" id="FOSN01000001">
    <property type="protein sequence ID" value="SFK00347.1"/>
    <property type="molecule type" value="Genomic_DNA"/>
</dbReference>
<dbReference type="InterPro" id="IPR006143">
    <property type="entry name" value="RND_pump_MFP"/>
</dbReference>
<evidence type="ECO:0000256" key="4">
    <source>
        <dbReference type="ARBA" id="ARBA00022519"/>
    </source>
</evidence>
<dbReference type="SUPFAM" id="SSF111369">
    <property type="entry name" value="HlyD-like secretion proteins"/>
    <property type="match status" value="1"/>
</dbReference>
<dbReference type="AlphaFoldDB" id="A0A1I3W140"/>
<evidence type="ECO:0000256" key="3">
    <source>
        <dbReference type="ARBA" id="ARBA00022475"/>
    </source>
</evidence>
<comment type="similarity">
    <text evidence="2">Belongs to the membrane fusion protein (MFP) (TC 8.A.1) family.</text>
</comment>
<dbReference type="OrthoDB" id="9783047at2"/>
<dbReference type="Gene3D" id="2.40.30.170">
    <property type="match status" value="1"/>
</dbReference>
<dbReference type="Proteomes" id="UP000198755">
    <property type="component" value="Unassembled WGS sequence"/>
</dbReference>
<dbReference type="Pfam" id="PF25967">
    <property type="entry name" value="RND-MFP_C"/>
    <property type="match status" value="1"/>
</dbReference>
<evidence type="ECO:0000256" key="2">
    <source>
        <dbReference type="ARBA" id="ARBA00009477"/>
    </source>
</evidence>
<accession>A0A1I3W140</accession>
<dbReference type="RefSeq" id="WP_091676162.1">
    <property type="nucleotide sequence ID" value="NZ_FOSN01000001.1"/>
</dbReference>
<dbReference type="NCBIfam" id="TIGR01730">
    <property type="entry name" value="RND_mfp"/>
    <property type="match status" value="1"/>
</dbReference>
<evidence type="ECO:0000313" key="9">
    <source>
        <dbReference type="EMBL" id="SFK00347.1"/>
    </source>
</evidence>
<protein>
    <submittedName>
        <fullName evidence="9">Membrane fusion protein, multidrug efflux system</fullName>
    </submittedName>
</protein>
<dbReference type="InterPro" id="IPR058627">
    <property type="entry name" value="MdtA-like_C"/>
</dbReference>
<dbReference type="PANTHER" id="PTHR30469:SF36">
    <property type="entry name" value="BLL3903 PROTEIN"/>
    <property type="match status" value="1"/>
</dbReference>
<feature type="domain" description="Multidrug resistance protein MdtA-like alpha-helical hairpin" evidence="6">
    <location>
        <begin position="2"/>
        <end position="44"/>
    </location>
</feature>
<dbReference type="Gene3D" id="2.40.50.100">
    <property type="match status" value="1"/>
</dbReference>
<dbReference type="STRING" id="1612308.SAMN05444581_101213"/>
<dbReference type="GO" id="GO:1990281">
    <property type="term" value="C:efflux pump complex"/>
    <property type="evidence" value="ECO:0007669"/>
    <property type="project" value="TreeGrafter"/>
</dbReference>
<organism evidence="9 10">
    <name type="scientific">Methylocapsa palsarum</name>
    <dbReference type="NCBI Taxonomy" id="1612308"/>
    <lineage>
        <taxon>Bacteria</taxon>
        <taxon>Pseudomonadati</taxon>
        <taxon>Pseudomonadota</taxon>
        <taxon>Alphaproteobacteria</taxon>
        <taxon>Hyphomicrobiales</taxon>
        <taxon>Beijerinckiaceae</taxon>
        <taxon>Methylocapsa</taxon>
    </lineage>
</organism>
<dbReference type="Gene3D" id="2.40.420.20">
    <property type="match status" value="1"/>
</dbReference>
<keyword evidence="4" id="KW-0997">Cell inner membrane</keyword>
<dbReference type="Gene3D" id="1.10.287.470">
    <property type="entry name" value="Helix hairpin bin"/>
    <property type="match status" value="1"/>
</dbReference>
<sequence>MLVEKNLVARQQFDTTTSQVAQLEAAVKGDEALIGYAEVNLGYATIRSPLNGRAGMRRIDSGNIVRANDANGIVTIAQIRPISLVFTLPEGALQDIVKAMSAGPLAVAAVSQDGGQEFDVGELSLIDNVIDQATGTIRLKATLPNESERLWPGQFVTARLRLSTLKGALTIPSAAVQNGPEGRFAYLVKDGLAEVRKLKLGRVDSETAVVEAGLEAGDVVVTSGHYRLQPGSRVSVESSAPTPPVVASRRD</sequence>
<dbReference type="GO" id="GO:0015562">
    <property type="term" value="F:efflux transmembrane transporter activity"/>
    <property type="evidence" value="ECO:0007669"/>
    <property type="project" value="TreeGrafter"/>
</dbReference>
<evidence type="ECO:0000259" key="6">
    <source>
        <dbReference type="Pfam" id="PF25876"/>
    </source>
</evidence>
<keyword evidence="5" id="KW-0472">Membrane</keyword>
<dbReference type="InterPro" id="IPR058626">
    <property type="entry name" value="MdtA-like_b-barrel"/>
</dbReference>
<comment type="subcellular location">
    <subcellularLocation>
        <location evidence="1">Cell membrane</location>
    </subcellularLocation>
</comment>
<dbReference type="Pfam" id="PF25876">
    <property type="entry name" value="HH_MFP_RND"/>
    <property type="match status" value="1"/>
</dbReference>
<dbReference type="Pfam" id="PF25944">
    <property type="entry name" value="Beta-barrel_RND"/>
    <property type="match status" value="1"/>
</dbReference>
<name>A0A1I3W140_9HYPH</name>
<evidence type="ECO:0000313" key="10">
    <source>
        <dbReference type="Proteomes" id="UP000198755"/>
    </source>
</evidence>
<evidence type="ECO:0000259" key="8">
    <source>
        <dbReference type="Pfam" id="PF25967"/>
    </source>
</evidence>
<evidence type="ECO:0000256" key="5">
    <source>
        <dbReference type="ARBA" id="ARBA00023136"/>
    </source>
</evidence>
<dbReference type="PANTHER" id="PTHR30469">
    <property type="entry name" value="MULTIDRUG RESISTANCE PROTEIN MDTA"/>
    <property type="match status" value="1"/>
</dbReference>
<feature type="domain" description="Multidrug resistance protein MdtA-like beta-barrel" evidence="7">
    <location>
        <begin position="81"/>
        <end position="162"/>
    </location>
</feature>
<keyword evidence="10" id="KW-1185">Reference proteome</keyword>
<evidence type="ECO:0000256" key="1">
    <source>
        <dbReference type="ARBA" id="ARBA00004236"/>
    </source>
</evidence>
<gene>
    <name evidence="9" type="ORF">SAMN05444581_101213</name>
</gene>
<feature type="domain" description="Multidrug resistance protein MdtA-like C-terminal permuted SH3" evidence="8">
    <location>
        <begin position="168"/>
        <end position="224"/>
    </location>
</feature>
<evidence type="ECO:0000259" key="7">
    <source>
        <dbReference type="Pfam" id="PF25944"/>
    </source>
</evidence>
<reference evidence="9 10" key="1">
    <citation type="submission" date="2016-10" db="EMBL/GenBank/DDBJ databases">
        <authorList>
            <person name="de Groot N.N."/>
        </authorList>
    </citation>
    <scope>NUCLEOTIDE SEQUENCE [LARGE SCALE GENOMIC DNA]</scope>
    <source>
        <strain evidence="9 10">NE2</strain>
    </source>
</reference>
<proteinExistence type="inferred from homology"/>
<keyword evidence="3" id="KW-1003">Cell membrane</keyword>